<accession>A0A6J4HZB4</accession>
<evidence type="ECO:0000256" key="1">
    <source>
        <dbReference type="SAM" id="MobiDB-lite"/>
    </source>
</evidence>
<dbReference type="AlphaFoldDB" id="A0A6J4HZB4"/>
<protein>
    <submittedName>
        <fullName evidence="2">Uncharacterized protein</fullName>
    </submittedName>
</protein>
<sequence>MPLQEAMGRIRRGTRARSRLLAGPTAVLRGSHPDRRPIGSDAMIHRLFQAGCALALASALTFPGAALAQGDAGIRRGEQRTVSGLLARQESGAFEAVTFDPGSAPFGLRNNNWVGLKGPNLSGRWPGQTGANANGFARFDDPAYAVRAFIDLMQQYQARHNARSAADILRRYAPPGDCSGAPSVPPSERREGGGCVENETTPPVTAVRAARAAGVQPTEDLDLFGPEGRIKHPDRLRALLDAVVTQEIGPSHCPQPPRGESWIGCRVDDAVYGRAVDLFGRQG</sequence>
<organism evidence="2">
    <name type="scientific">uncultured Craurococcus sp</name>
    <dbReference type="NCBI Taxonomy" id="1135998"/>
    <lineage>
        <taxon>Bacteria</taxon>
        <taxon>Pseudomonadati</taxon>
        <taxon>Pseudomonadota</taxon>
        <taxon>Alphaproteobacteria</taxon>
        <taxon>Acetobacterales</taxon>
        <taxon>Acetobacteraceae</taxon>
        <taxon>Craurococcus</taxon>
        <taxon>environmental samples</taxon>
    </lineage>
</organism>
<reference evidence="2" key="1">
    <citation type="submission" date="2020-02" db="EMBL/GenBank/DDBJ databases">
        <authorList>
            <person name="Meier V. D."/>
        </authorList>
    </citation>
    <scope>NUCLEOTIDE SEQUENCE</scope>
    <source>
        <strain evidence="2">AVDCRST_MAG27</strain>
    </source>
</reference>
<feature type="region of interest" description="Disordered" evidence="1">
    <location>
        <begin position="177"/>
        <end position="200"/>
    </location>
</feature>
<evidence type="ECO:0000313" key="2">
    <source>
        <dbReference type="EMBL" id="CAA9235440.1"/>
    </source>
</evidence>
<proteinExistence type="predicted"/>
<gene>
    <name evidence="2" type="ORF">AVDCRST_MAG27-2229</name>
</gene>
<name>A0A6J4HZB4_9PROT</name>
<dbReference type="EMBL" id="CADCTD010000049">
    <property type="protein sequence ID" value="CAA9235440.1"/>
    <property type="molecule type" value="Genomic_DNA"/>
</dbReference>